<evidence type="ECO:0000256" key="7">
    <source>
        <dbReference type="RuleBase" id="RU363032"/>
    </source>
</evidence>
<sequence length="313" mass="35143">MLHNPATPPAKTRPPFASFEKSQNRYGWFFASFALLLLGLFMLYPIISSLYMSTISSRGVIQTFVGFGNYLKLLNDPVFLQALQNTFIFFLIQVPIMLLLALVIASLLNDKSLRFRGVFRTGIFLPAVTSLVAYSLLFKMMFSADGFINHGLMALHLIAAPIPWLTEPFWARITVMIAMTWRWTGYNMIFYLSGLQNIPDDLYESAEIDGAGRLQQFRHITVPMLKPILLFTAIMSTIGTLQLFDEPMNFSAMGVSAATIGPGNSLLTMSVYIYNLCFKFMPNFGYASTVAYAIVFLVAVFSVIQFRLAGDKK</sequence>
<keyword evidence="4 7" id="KW-0812">Transmembrane</keyword>
<dbReference type="AlphaFoldDB" id="A0A4R1QXR8"/>
<dbReference type="CDD" id="cd06261">
    <property type="entry name" value="TM_PBP2"/>
    <property type="match status" value="1"/>
</dbReference>
<evidence type="ECO:0000256" key="4">
    <source>
        <dbReference type="ARBA" id="ARBA00022692"/>
    </source>
</evidence>
<dbReference type="InterPro" id="IPR000515">
    <property type="entry name" value="MetI-like"/>
</dbReference>
<feature type="transmembrane region" description="Helical" evidence="7">
    <location>
        <begin position="147"/>
        <end position="166"/>
    </location>
</feature>
<evidence type="ECO:0000313" key="9">
    <source>
        <dbReference type="EMBL" id="TCL56170.1"/>
    </source>
</evidence>
<organism evidence="9 10">
    <name type="scientific">Hydrogenispora ethanolica</name>
    <dbReference type="NCBI Taxonomy" id="1082276"/>
    <lineage>
        <taxon>Bacteria</taxon>
        <taxon>Bacillati</taxon>
        <taxon>Bacillota</taxon>
        <taxon>Hydrogenispora</taxon>
    </lineage>
</organism>
<feature type="domain" description="ABC transmembrane type-1" evidence="8">
    <location>
        <begin position="83"/>
        <end position="305"/>
    </location>
</feature>
<feature type="transmembrane region" description="Helical" evidence="7">
    <location>
        <begin position="286"/>
        <end position="308"/>
    </location>
</feature>
<evidence type="ECO:0000256" key="3">
    <source>
        <dbReference type="ARBA" id="ARBA00022475"/>
    </source>
</evidence>
<evidence type="ECO:0000256" key="2">
    <source>
        <dbReference type="ARBA" id="ARBA00022448"/>
    </source>
</evidence>
<evidence type="ECO:0000256" key="1">
    <source>
        <dbReference type="ARBA" id="ARBA00004651"/>
    </source>
</evidence>
<keyword evidence="10" id="KW-1185">Reference proteome</keyword>
<proteinExistence type="inferred from homology"/>
<feature type="transmembrane region" description="Helical" evidence="7">
    <location>
        <begin position="250"/>
        <end position="274"/>
    </location>
</feature>
<feature type="transmembrane region" description="Helical" evidence="7">
    <location>
        <begin position="26"/>
        <end position="47"/>
    </location>
</feature>
<dbReference type="InterPro" id="IPR035906">
    <property type="entry name" value="MetI-like_sf"/>
</dbReference>
<keyword evidence="6 7" id="KW-0472">Membrane</keyword>
<dbReference type="InterPro" id="IPR051393">
    <property type="entry name" value="ABC_transporter_permease"/>
</dbReference>
<evidence type="ECO:0000313" key="10">
    <source>
        <dbReference type="Proteomes" id="UP000295008"/>
    </source>
</evidence>
<evidence type="ECO:0000259" key="8">
    <source>
        <dbReference type="PROSITE" id="PS50928"/>
    </source>
</evidence>
<dbReference type="PANTHER" id="PTHR30193:SF37">
    <property type="entry name" value="INNER MEMBRANE ABC TRANSPORTER PERMEASE PROTEIN YCJO"/>
    <property type="match status" value="1"/>
</dbReference>
<keyword evidence="5 7" id="KW-1133">Transmembrane helix</keyword>
<dbReference type="Pfam" id="PF00528">
    <property type="entry name" value="BPD_transp_1"/>
    <property type="match status" value="1"/>
</dbReference>
<dbReference type="RefSeq" id="WP_132017466.1">
    <property type="nucleotide sequence ID" value="NZ_SLUN01000051.1"/>
</dbReference>
<keyword evidence="3" id="KW-1003">Cell membrane</keyword>
<gene>
    <name evidence="9" type="ORF">EDC14_105121</name>
</gene>
<dbReference type="OrthoDB" id="9774308at2"/>
<dbReference type="Gene3D" id="1.10.3720.10">
    <property type="entry name" value="MetI-like"/>
    <property type="match status" value="1"/>
</dbReference>
<name>A0A4R1QXR8_HYDET</name>
<protein>
    <submittedName>
        <fullName evidence="9">Lactose/L-arabinose transport system permease protein</fullName>
    </submittedName>
</protein>
<feature type="transmembrane region" description="Helical" evidence="7">
    <location>
        <begin position="121"/>
        <end position="141"/>
    </location>
</feature>
<comment type="similarity">
    <text evidence="7">Belongs to the binding-protein-dependent transport system permease family.</text>
</comment>
<dbReference type="EMBL" id="SLUN01000051">
    <property type="protein sequence ID" value="TCL56170.1"/>
    <property type="molecule type" value="Genomic_DNA"/>
</dbReference>
<feature type="transmembrane region" description="Helical" evidence="7">
    <location>
        <begin position="224"/>
        <end position="244"/>
    </location>
</feature>
<keyword evidence="2 7" id="KW-0813">Transport</keyword>
<dbReference type="GO" id="GO:0005886">
    <property type="term" value="C:plasma membrane"/>
    <property type="evidence" value="ECO:0007669"/>
    <property type="project" value="UniProtKB-SubCell"/>
</dbReference>
<comment type="caution">
    <text evidence="9">The sequence shown here is derived from an EMBL/GenBank/DDBJ whole genome shotgun (WGS) entry which is preliminary data.</text>
</comment>
<comment type="subcellular location">
    <subcellularLocation>
        <location evidence="1 7">Cell membrane</location>
        <topology evidence="1 7">Multi-pass membrane protein</topology>
    </subcellularLocation>
</comment>
<feature type="transmembrane region" description="Helical" evidence="7">
    <location>
        <begin position="87"/>
        <end position="109"/>
    </location>
</feature>
<dbReference type="Proteomes" id="UP000295008">
    <property type="component" value="Unassembled WGS sequence"/>
</dbReference>
<dbReference type="GO" id="GO:0055085">
    <property type="term" value="P:transmembrane transport"/>
    <property type="evidence" value="ECO:0007669"/>
    <property type="project" value="InterPro"/>
</dbReference>
<dbReference type="SUPFAM" id="SSF161098">
    <property type="entry name" value="MetI-like"/>
    <property type="match status" value="1"/>
</dbReference>
<evidence type="ECO:0000256" key="6">
    <source>
        <dbReference type="ARBA" id="ARBA00023136"/>
    </source>
</evidence>
<reference evidence="9 10" key="1">
    <citation type="submission" date="2019-03" db="EMBL/GenBank/DDBJ databases">
        <title>Genomic Encyclopedia of Type Strains, Phase IV (KMG-IV): sequencing the most valuable type-strain genomes for metagenomic binning, comparative biology and taxonomic classification.</title>
        <authorList>
            <person name="Goeker M."/>
        </authorList>
    </citation>
    <scope>NUCLEOTIDE SEQUENCE [LARGE SCALE GENOMIC DNA]</scope>
    <source>
        <strain evidence="9 10">LX-B</strain>
    </source>
</reference>
<accession>A0A4R1QXR8</accession>
<dbReference type="PANTHER" id="PTHR30193">
    <property type="entry name" value="ABC TRANSPORTER PERMEASE PROTEIN"/>
    <property type="match status" value="1"/>
</dbReference>
<dbReference type="PROSITE" id="PS50928">
    <property type="entry name" value="ABC_TM1"/>
    <property type="match status" value="1"/>
</dbReference>
<evidence type="ECO:0000256" key="5">
    <source>
        <dbReference type="ARBA" id="ARBA00022989"/>
    </source>
</evidence>